<evidence type="ECO:0000256" key="5">
    <source>
        <dbReference type="SAM" id="Phobius"/>
    </source>
</evidence>
<keyword evidence="8" id="KW-1185">Reference proteome</keyword>
<evidence type="ECO:0000313" key="7">
    <source>
        <dbReference type="EMBL" id="PPE66040.1"/>
    </source>
</evidence>
<evidence type="ECO:0000256" key="3">
    <source>
        <dbReference type="ARBA" id="ARBA00022989"/>
    </source>
</evidence>
<proteinExistence type="predicted"/>
<dbReference type="InterPro" id="IPR010432">
    <property type="entry name" value="RDD"/>
</dbReference>
<feature type="transmembrane region" description="Helical" evidence="5">
    <location>
        <begin position="46"/>
        <end position="64"/>
    </location>
</feature>
<dbReference type="AlphaFoldDB" id="A0A2S5STH5"/>
<evidence type="ECO:0000259" key="6">
    <source>
        <dbReference type="Pfam" id="PF06271"/>
    </source>
</evidence>
<reference evidence="7 8" key="1">
    <citation type="submission" date="2018-02" db="EMBL/GenBank/DDBJ databases">
        <title>Reclassifiation of [Polyangium] brachysporum DSM 7029 as Guopingzhaonella breviflexa gen. nov., sp. nov., a member of the family Comamonadaceae.</title>
        <authorList>
            <person name="Tang B."/>
        </authorList>
    </citation>
    <scope>NUCLEOTIDE SEQUENCE [LARGE SCALE GENOMIC DNA]</scope>
    <source>
        <strain evidence="7 8">BCRC 80649</strain>
    </source>
</reference>
<accession>A0A2S5STH5</accession>
<sequence length="167" mass="18531">MTTAPTLRRRLACLTYEAVLLFGIVMIAGLLYGILLGQRHALQGRVGLGAFIVVILAWYFVWCWTRSGQTLPMQTWRIRLEGRDGRLPGRGRALLRFVTAWVWVIPGLALAHVLGVAGNGWAVFGSVTGWIVGYASLALLRRDRQFWHDAVCGTRLVTVPPAAQPKH</sequence>
<dbReference type="GO" id="GO:0016020">
    <property type="term" value="C:membrane"/>
    <property type="evidence" value="ECO:0007669"/>
    <property type="project" value="UniProtKB-SubCell"/>
</dbReference>
<evidence type="ECO:0000313" key="8">
    <source>
        <dbReference type="Proteomes" id="UP000238605"/>
    </source>
</evidence>
<feature type="transmembrane region" description="Helical" evidence="5">
    <location>
        <begin position="120"/>
        <end position="140"/>
    </location>
</feature>
<comment type="caution">
    <text evidence="7">The sequence shown here is derived from an EMBL/GenBank/DDBJ whole genome shotgun (WGS) entry which is preliminary data.</text>
</comment>
<gene>
    <name evidence="7" type="ORF">C1704_11155</name>
</gene>
<feature type="transmembrane region" description="Helical" evidence="5">
    <location>
        <begin position="12"/>
        <end position="34"/>
    </location>
</feature>
<organism evidence="7 8">
    <name type="scientific">Caldimonas caldifontis</name>
    <dbReference type="NCBI Taxonomy" id="1452508"/>
    <lineage>
        <taxon>Bacteria</taxon>
        <taxon>Pseudomonadati</taxon>
        <taxon>Pseudomonadota</taxon>
        <taxon>Betaproteobacteria</taxon>
        <taxon>Burkholderiales</taxon>
        <taxon>Sphaerotilaceae</taxon>
        <taxon>Caldimonas</taxon>
    </lineage>
</organism>
<dbReference type="Proteomes" id="UP000238605">
    <property type="component" value="Unassembled WGS sequence"/>
</dbReference>
<dbReference type="OrthoDB" id="5298807at2"/>
<evidence type="ECO:0000256" key="4">
    <source>
        <dbReference type="ARBA" id="ARBA00023136"/>
    </source>
</evidence>
<evidence type="ECO:0000256" key="2">
    <source>
        <dbReference type="ARBA" id="ARBA00022692"/>
    </source>
</evidence>
<dbReference type="EMBL" id="PSNX01000010">
    <property type="protein sequence ID" value="PPE66040.1"/>
    <property type="molecule type" value="Genomic_DNA"/>
</dbReference>
<name>A0A2S5STH5_9BURK</name>
<evidence type="ECO:0000256" key="1">
    <source>
        <dbReference type="ARBA" id="ARBA00004141"/>
    </source>
</evidence>
<dbReference type="Pfam" id="PF06271">
    <property type="entry name" value="RDD"/>
    <property type="match status" value="1"/>
</dbReference>
<keyword evidence="3 5" id="KW-1133">Transmembrane helix</keyword>
<comment type="subcellular location">
    <subcellularLocation>
        <location evidence="1">Membrane</location>
        <topology evidence="1">Multi-pass membrane protein</topology>
    </subcellularLocation>
</comment>
<protein>
    <recommendedName>
        <fullName evidence="6">RDD domain-containing protein</fullName>
    </recommendedName>
</protein>
<feature type="transmembrane region" description="Helical" evidence="5">
    <location>
        <begin position="93"/>
        <end position="114"/>
    </location>
</feature>
<keyword evidence="4 5" id="KW-0472">Membrane</keyword>
<keyword evidence="2 5" id="KW-0812">Transmembrane</keyword>
<feature type="domain" description="RDD" evidence="6">
    <location>
        <begin position="5"/>
        <end position="152"/>
    </location>
</feature>